<dbReference type="AlphaFoldDB" id="A0A4Y2MYG2"/>
<protein>
    <submittedName>
        <fullName evidence="1">Uncharacterized protein</fullName>
    </submittedName>
</protein>
<gene>
    <name evidence="1" type="ORF">AVEN_47686_1</name>
</gene>
<name>A0A4Y2MYG2_ARAVE</name>
<comment type="caution">
    <text evidence="1">The sequence shown here is derived from an EMBL/GenBank/DDBJ whole genome shotgun (WGS) entry which is preliminary data.</text>
</comment>
<dbReference type="Proteomes" id="UP000499080">
    <property type="component" value="Unassembled WGS sequence"/>
</dbReference>
<evidence type="ECO:0000313" key="2">
    <source>
        <dbReference type="Proteomes" id="UP000499080"/>
    </source>
</evidence>
<keyword evidence="2" id="KW-1185">Reference proteome</keyword>
<proteinExistence type="predicted"/>
<dbReference type="EMBL" id="BGPR01007994">
    <property type="protein sequence ID" value="GBN30877.1"/>
    <property type="molecule type" value="Genomic_DNA"/>
</dbReference>
<evidence type="ECO:0000313" key="1">
    <source>
        <dbReference type="EMBL" id="GBN30877.1"/>
    </source>
</evidence>
<accession>A0A4Y2MYG2</accession>
<reference evidence="1 2" key="1">
    <citation type="journal article" date="2019" name="Sci. Rep.">
        <title>Orb-weaving spider Araneus ventricosus genome elucidates the spidroin gene catalogue.</title>
        <authorList>
            <person name="Kono N."/>
            <person name="Nakamura H."/>
            <person name="Ohtoshi R."/>
            <person name="Moran D.A.P."/>
            <person name="Shinohara A."/>
            <person name="Yoshida Y."/>
            <person name="Fujiwara M."/>
            <person name="Mori M."/>
            <person name="Tomita M."/>
            <person name="Arakawa K."/>
        </authorList>
    </citation>
    <scope>NUCLEOTIDE SEQUENCE [LARGE SCALE GENOMIC DNA]</scope>
</reference>
<organism evidence="1 2">
    <name type="scientific">Araneus ventricosus</name>
    <name type="common">Orbweaver spider</name>
    <name type="synonym">Epeira ventricosa</name>
    <dbReference type="NCBI Taxonomy" id="182803"/>
    <lineage>
        <taxon>Eukaryota</taxon>
        <taxon>Metazoa</taxon>
        <taxon>Ecdysozoa</taxon>
        <taxon>Arthropoda</taxon>
        <taxon>Chelicerata</taxon>
        <taxon>Arachnida</taxon>
        <taxon>Araneae</taxon>
        <taxon>Araneomorphae</taxon>
        <taxon>Entelegynae</taxon>
        <taxon>Araneoidea</taxon>
        <taxon>Araneidae</taxon>
        <taxon>Araneus</taxon>
    </lineage>
</organism>
<sequence>MEGLLARRCQGPGTVSAAPSAYLWVQMKHPPFTSAQGTQRCISAQLRCNGSSLPKCDHFYCTFYSTDPFRKDGISESLTA</sequence>